<keyword evidence="2" id="KW-1185">Reference proteome</keyword>
<reference evidence="1" key="1">
    <citation type="submission" date="2022-10" db="EMBL/GenBank/DDBJ databases">
        <title>Puccinia triticina Genome sequencing and assembly.</title>
        <authorList>
            <person name="Li C."/>
        </authorList>
    </citation>
    <scope>NUCLEOTIDE SEQUENCE</scope>
    <source>
        <strain evidence="1">Pt15</strain>
    </source>
</reference>
<dbReference type="Proteomes" id="UP001164743">
    <property type="component" value="Chromosome 7A"/>
</dbReference>
<gene>
    <name evidence="1" type="ORF">PtA15_7A555</name>
</gene>
<dbReference type="EMBL" id="CP110427">
    <property type="protein sequence ID" value="WAQ86826.1"/>
    <property type="molecule type" value="Genomic_DNA"/>
</dbReference>
<name>A0ABY7CNK6_9BASI</name>
<organism evidence="1 2">
    <name type="scientific">Puccinia triticina</name>
    <dbReference type="NCBI Taxonomy" id="208348"/>
    <lineage>
        <taxon>Eukaryota</taxon>
        <taxon>Fungi</taxon>
        <taxon>Dikarya</taxon>
        <taxon>Basidiomycota</taxon>
        <taxon>Pucciniomycotina</taxon>
        <taxon>Pucciniomycetes</taxon>
        <taxon>Pucciniales</taxon>
        <taxon>Pucciniaceae</taxon>
        <taxon>Puccinia</taxon>
    </lineage>
</organism>
<accession>A0ABY7CNK6</accession>
<dbReference type="RefSeq" id="XP_053022381.1">
    <property type="nucleotide sequence ID" value="XM_053171173.1"/>
</dbReference>
<proteinExistence type="predicted"/>
<sequence length="131" mass="15653">MKLNHDILELVSQWSWKTYGESLAKEMKTFLNPYHGYFLRSFEMDCFDSLGKLWARKYAFKTIGFLLKNQFIDENNVREIFQDEEMVKHVILYTRVLFKEHGLGNIFGGVRYFTEHYKWTSLDPSFKCSLG</sequence>
<protein>
    <submittedName>
        <fullName evidence="1">Uncharacterized protein</fullName>
    </submittedName>
</protein>
<evidence type="ECO:0000313" key="2">
    <source>
        <dbReference type="Proteomes" id="UP001164743"/>
    </source>
</evidence>
<dbReference type="GeneID" id="77812068"/>
<evidence type="ECO:0000313" key="1">
    <source>
        <dbReference type="EMBL" id="WAQ86826.1"/>
    </source>
</evidence>